<gene>
    <name evidence="1" type="ORF">GCM10009545_33110</name>
</gene>
<evidence type="ECO:0000313" key="1">
    <source>
        <dbReference type="EMBL" id="GAA0528168.1"/>
    </source>
</evidence>
<accession>A0ABN1CWP9</accession>
<sequence>MRMGVADMSFERYPESRVLRVRDLMRRCSATHHPAERVALLERMADELERAAQNVPPEVARVLRGQADMAKFFAEVQRRDRARRATGNGARQP</sequence>
<evidence type="ECO:0000313" key="2">
    <source>
        <dbReference type="Proteomes" id="UP001500220"/>
    </source>
</evidence>
<dbReference type="Proteomes" id="UP001500220">
    <property type="component" value="Unassembled WGS sequence"/>
</dbReference>
<dbReference type="EMBL" id="BAAAHC010000013">
    <property type="protein sequence ID" value="GAA0528168.1"/>
    <property type="molecule type" value="Genomic_DNA"/>
</dbReference>
<proteinExistence type="predicted"/>
<dbReference type="RefSeq" id="WP_346073503.1">
    <property type="nucleotide sequence ID" value="NZ_BAAAHC010000013.1"/>
</dbReference>
<protein>
    <submittedName>
        <fullName evidence="1">Uncharacterized protein</fullName>
    </submittedName>
</protein>
<organism evidence="1 2">
    <name type="scientific">Saccharopolyspora thermophila</name>
    <dbReference type="NCBI Taxonomy" id="89367"/>
    <lineage>
        <taxon>Bacteria</taxon>
        <taxon>Bacillati</taxon>
        <taxon>Actinomycetota</taxon>
        <taxon>Actinomycetes</taxon>
        <taxon>Pseudonocardiales</taxon>
        <taxon>Pseudonocardiaceae</taxon>
        <taxon>Saccharopolyspora</taxon>
    </lineage>
</organism>
<comment type="caution">
    <text evidence="1">The sequence shown here is derived from an EMBL/GenBank/DDBJ whole genome shotgun (WGS) entry which is preliminary data.</text>
</comment>
<keyword evidence="2" id="KW-1185">Reference proteome</keyword>
<reference evidence="1 2" key="1">
    <citation type="journal article" date="2019" name="Int. J. Syst. Evol. Microbiol.">
        <title>The Global Catalogue of Microorganisms (GCM) 10K type strain sequencing project: providing services to taxonomists for standard genome sequencing and annotation.</title>
        <authorList>
            <consortium name="The Broad Institute Genomics Platform"/>
            <consortium name="The Broad Institute Genome Sequencing Center for Infectious Disease"/>
            <person name="Wu L."/>
            <person name="Ma J."/>
        </authorList>
    </citation>
    <scope>NUCLEOTIDE SEQUENCE [LARGE SCALE GENOMIC DNA]</scope>
    <source>
        <strain evidence="1 2">JCM 10664</strain>
    </source>
</reference>
<name>A0ABN1CWP9_9PSEU</name>